<organism evidence="2 3">
    <name type="scientific">Candidatus Accumulibacter aalborgensis</name>
    <dbReference type="NCBI Taxonomy" id="1860102"/>
    <lineage>
        <taxon>Bacteria</taxon>
        <taxon>Pseudomonadati</taxon>
        <taxon>Pseudomonadota</taxon>
        <taxon>Betaproteobacteria</taxon>
        <taxon>Candidatus Accumulibacter</taxon>
    </lineage>
</organism>
<reference evidence="2 3" key="1">
    <citation type="submission" date="2016-06" db="EMBL/GenBank/DDBJ databases">
        <authorList>
            <person name="Kjaerup R.B."/>
            <person name="Dalgaard T.S."/>
            <person name="Juul-Madsen H.R."/>
        </authorList>
    </citation>
    <scope>NUCLEOTIDE SEQUENCE [LARGE SCALE GENOMIC DNA]</scope>
    <source>
        <strain evidence="2">3</strain>
    </source>
</reference>
<evidence type="ECO:0000256" key="1">
    <source>
        <dbReference type="SAM" id="SignalP"/>
    </source>
</evidence>
<proteinExistence type="predicted"/>
<feature type="chain" id="PRO_5008381355" description="DUF3604 domain-containing protein" evidence="1">
    <location>
        <begin position="28"/>
        <end position="742"/>
    </location>
</feature>
<sequence>MGIKPRRMAAVLLAAGLLTLSATQVFAQQKNPERNVYYGETHLHTSWSFDAYAFGDTQTGPAAFYQYATGKPTLHPGGYQVTITKPLDWGAVTEHAEYMGMIQEAMDPESPLRKNSPIMARVLEDGVKADGLLAFKLLSATVAKGMAIKELSAPAVVAPVWKRIIDIADQYNKPGKFTTFAAYEWTSTPNSKNLHRNVFFRDSTKVPLVPFTPLDSTDPRDLWNWMDQQRVAGNEALAISHNANLSDGLMFPTEVDHSGRPIDRAWAEARLRNEPLTEMKQVKGQSETTPGLSPNDEFANYEVFVWHLLGRPGPPPREYGSYVRQAYKDGVALEQARGFNPYKFGVLSGSDSHVSVVPYRQKNFFGVHGTVDDTPQKRIDGATVLGLNSLWVTPAGLSAVWAEENTREAIFDAMKRKETYSTSGVRIPLRFFGGWALDAGLLKQKDWVRTAYAKGVPMGADLPAPKASAPSFAIWAVKDPDSGNLDRIQVVKGWSKSGQSFEKIYDVAWAGARKPDPATGKVPPIGSTVKIAQGTYTNSIGAVELKTVWTDPDFDPGLDAFYYTRVLEIPTPRWSTMQALKLGRVPPSGPGFSAIIQERAWSSPIWYTPGAEARKSARHGLTVADLQKQGSVALSDAQLKELIVGKTVNVRNSVTGERFEILYGATGRRLVTAVNGKPSALHEAGEMMHGGDLDYEIKNGRLSTTINGSEFAVAVYKVGDKYLAARSNEFGYANYEVEVLKQ</sequence>
<dbReference type="Gene3D" id="3.20.20.140">
    <property type="entry name" value="Metal-dependent hydrolases"/>
    <property type="match status" value="1"/>
</dbReference>
<protein>
    <recommendedName>
        <fullName evidence="4">DUF3604 domain-containing protein</fullName>
    </recommendedName>
</protein>
<dbReference type="Proteomes" id="UP000199169">
    <property type="component" value="Unassembled WGS sequence"/>
</dbReference>
<evidence type="ECO:0000313" key="2">
    <source>
        <dbReference type="EMBL" id="SBT03510.1"/>
    </source>
</evidence>
<accession>A0A1A8XEB1</accession>
<evidence type="ECO:0008006" key="4">
    <source>
        <dbReference type="Google" id="ProtNLM"/>
    </source>
</evidence>
<dbReference type="RefSeq" id="WP_186405486.1">
    <property type="nucleotide sequence ID" value="NZ_FLQX01000008.1"/>
</dbReference>
<dbReference type="Pfam" id="PF12228">
    <property type="entry name" value="DUF3604"/>
    <property type="match status" value="1"/>
</dbReference>
<dbReference type="InterPro" id="IPR022028">
    <property type="entry name" value="DUF3604"/>
</dbReference>
<name>A0A1A8XEB1_9PROT</name>
<keyword evidence="1" id="KW-0732">Signal</keyword>
<feature type="signal peptide" evidence="1">
    <location>
        <begin position="1"/>
        <end position="27"/>
    </location>
</feature>
<evidence type="ECO:0000313" key="3">
    <source>
        <dbReference type="Proteomes" id="UP000199169"/>
    </source>
</evidence>
<keyword evidence="3" id="KW-1185">Reference proteome</keyword>
<dbReference type="STRING" id="1860102.ACCAA_1050016"/>
<dbReference type="EMBL" id="FLQX01000008">
    <property type="protein sequence ID" value="SBT03510.1"/>
    <property type="molecule type" value="Genomic_DNA"/>
</dbReference>
<gene>
    <name evidence="2" type="ORF">ACCAA_1050016</name>
</gene>
<dbReference type="AlphaFoldDB" id="A0A1A8XEB1"/>